<protein>
    <recommendedName>
        <fullName evidence="7 8">V-type proton ATPase subunit C</fullName>
    </recommendedName>
</protein>
<dbReference type="WBParaSite" id="PTRK_0000089000.1">
    <property type="protein sequence ID" value="PTRK_0000089000.1"/>
    <property type="gene ID" value="PTRK_0000089000"/>
</dbReference>
<comment type="subunit">
    <text evidence="8">V-ATPase is a heteromultimeric enzyme made up of two complexes: the ATP-hydrolytic V1 complex and the proton translocation V0 complex. The V1 complex consists of three catalytic AB heterodimers that form a heterohexamer, three peripheral stalks each consisting of EG heterodimers, one central rotor including subunits D and F, and the regulatory subunits C and H. The proton translocation complex V0 consists of the proton transport subunit a, a ring of proteolipid subunits c9c'', rotary subunit d, subunits e and f, and two accessory subunits.</text>
</comment>
<dbReference type="GO" id="GO:0000221">
    <property type="term" value="C:vacuolar proton-transporting V-type ATPase, V1 domain"/>
    <property type="evidence" value="ECO:0007669"/>
    <property type="project" value="TreeGrafter"/>
</dbReference>
<evidence type="ECO:0000256" key="6">
    <source>
        <dbReference type="ARBA" id="ARBA00063379"/>
    </source>
</evidence>
<evidence type="ECO:0000256" key="4">
    <source>
        <dbReference type="ARBA" id="ARBA00023065"/>
    </source>
</evidence>
<name>A0A0N4Z1Z4_PARTI</name>
<dbReference type="Gene3D" id="3.30.70.1180">
    <property type="entry name" value="Vacuolar atp synthase subunit c, domain 1"/>
    <property type="match status" value="1"/>
</dbReference>
<keyword evidence="3 8" id="KW-0375">Hydrogen ion transport</keyword>
<dbReference type="FunFam" id="3.30.70.100:FF:000002">
    <property type="entry name" value="V-type proton ATPase subunit C"/>
    <property type="match status" value="1"/>
</dbReference>
<dbReference type="Pfam" id="PF03223">
    <property type="entry name" value="V-ATPase_C"/>
    <property type="match status" value="1"/>
</dbReference>
<dbReference type="Gene3D" id="1.20.1460.10">
    <property type="entry name" value="subunit c (vma5p) of the yeast v-atpase, domain 2"/>
    <property type="match status" value="1"/>
</dbReference>
<comment type="function">
    <text evidence="5">Subunit of the V1 complex of vacuolar(H+)-ATPase (V-ATPase), a multisubunit enzyme composed of a peripheral complex (V1) that hydrolyzes ATP and a membrane integral complex (V0) that translocates protons. V-ATPase is responsible for acidifying and maintaining the pH of intracellular compartments and in some cell types, is targeted to the plasma membrane, where it is responsible for acidifying the extracellular environment. Subunit C is necessary for the assembly of the catalytic sector of the enzyme and is likely to have a specific function in its catalytic activity. Has roles in embryogenesis and ovulation.</text>
</comment>
<accession>A0A0N4Z1Z4</accession>
<dbReference type="SUPFAM" id="SSF118203">
    <property type="entry name" value="Vacuolar ATP synthase subunit C"/>
    <property type="match status" value="1"/>
</dbReference>
<keyword evidence="2 8" id="KW-0813">Transport</keyword>
<evidence type="ECO:0000256" key="3">
    <source>
        <dbReference type="ARBA" id="ARBA00022781"/>
    </source>
</evidence>
<evidence type="ECO:0000313" key="9">
    <source>
        <dbReference type="Proteomes" id="UP000038045"/>
    </source>
</evidence>
<evidence type="ECO:0000256" key="8">
    <source>
        <dbReference type="RuleBase" id="RU364010"/>
    </source>
</evidence>
<dbReference type="CDD" id="cd14785">
    <property type="entry name" value="V-ATPase_C"/>
    <property type="match status" value="1"/>
</dbReference>
<dbReference type="GO" id="GO:0046961">
    <property type="term" value="F:proton-transporting ATPase activity, rotational mechanism"/>
    <property type="evidence" value="ECO:0007669"/>
    <property type="project" value="InterPro"/>
</dbReference>
<keyword evidence="4 8" id="KW-0406">Ion transport</keyword>
<keyword evidence="9" id="KW-1185">Reference proteome</keyword>
<dbReference type="InterPro" id="IPR004907">
    <property type="entry name" value="ATPase_V1-cplx_csu"/>
</dbReference>
<organism evidence="9 10">
    <name type="scientific">Parastrongyloides trichosuri</name>
    <name type="common">Possum-specific nematode worm</name>
    <dbReference type="NCBI Taxonomy" id="131310"/>
    <lineage>
        <taxon>Eukaryota</taxon>
        <taxon>Metazoa</taxon>
        <taxon>Ecdysozoa</taxon>
        <taxon>Nematoda</taxon>
        <taxon>Chromadorea</taxon>
        <taxon>Rhabditida</taxon>
        <taxon>Tylenchina</taxon>
        <taxon>Panagrolaimomorpha</taxon>
        <taxon>Strongyloidoidea</taxon>
        <taxon>Strongyloididae</taxon>
        <taxon>Parastrongyloides</taxon>
    </lineage>
</organism>
<evidence type="ECO:0000256" key="2">
    <source>
        <dbReference type="ARBA" id="ARBA00022448"/>
    </source>
</evidence>
<dbReference type="AlphaFoldDB" id="A0A0N4Z1Z4"/>
<evidence type="ECO:0000256" key="7">
    <source>
        <dbReference type="ARBA" id="ARBA00071118"/>
    </source>
</evidence>
<dbReference type="PANTHER" id="PTHR10137:SF0">
    <property type="entry name" value="V-TYPE PROTON ATPASE SUBUNIT C"/>
    <property type="match status" value="1"/>
</dbReference>
<evidence type="ECO:0000313" key="10">
    <source>
        <dbReference type="WBParaSite" id="PTRK_0000089000.1"/>
    </source>
</evidence>
<proteinExistence type="inferred from homology"/>
<dbReference type="Gene3D" id="3.30.70.100">
    <property type="match status" value="1"/>
</dbReference>
<reference evidence="10" key="1">
    <citation type="submission" date="2017-02" db="UniProtKB">
        <authorList>
            <consortium name="WormBaseParasite"/>
        </authorList>
    </citation>
    <scope>IDENTIFICATION</scope>
</reference>
<comment type="subunit">
    <text evidence="6">V-ATPase is a heteromultimeric enzyme made up of two complexes: the ATP-hydrolytic V1 complex and the proton translocation V0 complex. The V1 complex consists of three catalytic AB heterodimers that form a heterohexamer, three peripheral stalks each consisting of EG heterodimers, one central rotor including subunits D and F, and the regulatory subunits C and H. The proton translocation complex V0 consists of the proton transport subunit a, a ring of proteolipid subunits c9c'', rotary subunit d, subunits e and f, and the accessory subunits vah-19/Ac45 and vah-20/PRR. Interacts with V-type proton ATPase subunits a1 unc-32, a2 vha-5 and a3 vha-6.</text>
</comment>
<dbReference type="Proteomes" id="UP000038045">
    <property type="component" value="Unplaced"/>
</dbReference>
<dbReference type="STRING" id="131310.A0A0N4Z1Z4"/>
<evidence type="ECO:0000256" key="1">
    <source>
        <dbReference type="ARBA" id="ARBA00006138"/>
    </source>
</evidence>
<evidence type="ECO:0000256" key="5">
    <source>
        <dbReference type="ARBA" id="ARBA00060071"/>
    </source>
</evidence>
<dbReference type="PANTHER" id="PTHR10137">
    <property type="entry name" value="V-TYPE PROTON ATPASE SUBUNIT C"/>
    <property type="match status" value="1"/>
</dbReference>
<dbReference type="GO" id="GO:0005765">
    <property type="term" value="C:lysosomal membrane"/>
    <property type="evidence" value="ECO:0007669"/>
    <property type="project" value="TreeGrafter"/>
</dbReference>
<sequence length="384" mass="44487">MNCNEYWFISAPGDVTTQDTWEKLNLNLQGICDVFKFNIPDLKVGTLDQLIGLAEEMNSLDSSIEKITIKLVHHLGEVLEEGKDKVLENLIVDGKDIDTYICKFQWQAAKYPLKQSLKVLSEIIGKQVFQIENDMKSKMMNYNNLKTALINIDKKSTGSLVTKDLYGIVKAEDFVLNSEYLQTLCVAVPKMSKDKWEAVYVQLADKVVPKSSKLIIEEGDYSLYTVTLFKLVIDEFKKNCQENKFIVRDFIFDEEALQLGKFDREKVFQEVRKHYPPLVRWLKINYSELLSAHIHIKALRIFIESVLRYGLPVNFVAAVIKPRKGTHKRIREQLNKLYHHLDCSGSAPIDAFDEVFSLKQLGLNDYYPYVYFDINTDYFSKNNF</sequence>
<dbReference type="InterPro" id="IPR036132">
    <property type="entry name" value="Vac_ATP_synth_c_sf"/>
</dbReference>
<comment type="similarity">
    <text evidence="1 8">Belongs to the V-ATPase C subunit family.</text>
</comment>